<accession>A0A817WYT6</accession>
<keyword evidence="3" id="KW-0505">Motor protein</keyword>
<dbReference type="AlphaFoldDB" id="A0A817WYT6"/>
<evidence type="ECO:0000313" key="6">
    <source>
        <dbReference type="EMBL" id="CAF3361556.1"/>
    </source>
</evidence>
<dbReference type="PANTHER" id="PTHR13183">
    <property type="entry name" value="AXONEMAL INNER ARM DYNEIN LIGHT CHAIN 28"/>
    <property type="match status" value="1"/>
</dbReference>
<dbReference type="GO" id="GO:0045504">
    <property type="term" value="F:dynein heavy chain binding"/>
    <property type="evidence" value="ECO:0007669"/>
    <property type="project" value="TreeGrafter"/>
</dbReference>
<organism evidence="6 7">
    <name type="scientific">Rotaria socialis</name>
    <dbReference type="NCBI Taxonomy" id="392032"/>
    <lineage>
        <taxon>Eukaryota</taxon>
        <taxon>Metazoa</taxon>
        <taxon>Spiralia</taxon>
        <taxon>Gnathifera</taxon>
        <taxon>Rotifera</taxon>
        <taxon>Eurotatoria</taxon>
        <taxon>Bdelloidea</taxon>
        <taxon>Philodinida</taxon>
        <taxon>Philodinidae</taxon>
        <taxon>Rotaria</taxon>
    </lineage>
</organism>
<keyword evidence="2 5" id="KW-0175">Coiled coil</keyword>
<evidence type="ECO:0000313" key="7">
    <source>
        <dbReference type="Proteomes" id="UP000663825"/>
    </source>
</evidence>
<protein>
    <submittedName>
        <fullName evidence="6">Uncharacterized protein</fullName>
    </submittedName>
</protein>
<dbReference type="InterPro" id="IPR019347">
    <property type="entry name" value="Axonemal_dynein_light_chain"/>
</dbReference>
<gene>
    <name evidence="6" type="ORF">TIS948_LOCUS24220</name>
</gene>
<feature type="coiled-coil region" evidence="5">
    <location>
        <begin position="109"/>
        <end position="189"/>
    </location>
</feature>
<evidence type="ECO:0000256" key="5">
    <source>
        <dbReference type="SAM" id="Coils"/>
    </source>
</evidence>
<keyword evidence="1" id="KW-0243">Dynein</keyword>
<dbReference type="GO" id="GO:0005930">
    <property type="term" value="C:axoneme"/>
    <property type="evidence" value="ECO:0007669"/>
    <property type="project" value="TreeGrafter"/>
</dbReference>
<evidence type="ECO:0000256" key="4">
    <source>
        <dbReference type="ARBA" id="ARBA00038114"/>
    </source>
</evidence>
<name>A0A817WYT6_9BILA</name>
<reference evidence="6" key="1">
    <citation type="submission" date="2021-02" db="EMBL/GenBank/DDBJ databases">
        <authorList>
            <person name="Nowell W R."/>
        </authorList>
    </citation>
    <scope>NUCLEOTIDE SEQUENCE</scope>
</reference>
<dbReference type="PANTHER" id="PTHR13183:SF0">
    <property type="entry name" value="AXONEMAL DYNEIN LIGHT INTERMEDIATE POLYPEPTIDE 1"/>
    <property type="match status" value="1"/>
</dbReference>
<comment type="caution">
    <text evidence="6">The sequence shown here is derived from an EMBL/GenBank/DDBJ whole genome shotgun (WGS) entry which is preliminary data.</text>
</comment>
<dbReference type="Pfam" id="PF10211">
    <property type="entry name" value="Ax_dynein_light"/>
    <property type="match status" value="1"/>
</dbReference>
<proteinExistence type="inferred from homology"/>
<dbReference type="Proteomes" id="UP000663825">
    <property type="component" value="Unassembled WGS sequence"/>
</dbReference>
<sequence length="209" mass="24894">MNRKTKLTLGRQEDEIFIPSTHPSTQDDVKQLEERFHMQLYKELALENGLCPKRRRIYDDLFNELIRIVNVECSERGQLLQRVKDEHQQWMNTYEELYSSSMAYGMRQCLNRMEENKNLEIKIEILEDECKKLRDELEKESVRFEKVTDKSSNNMQTEDSELRILRSNVKFLQLTNNKLKSDLDNVLNEILSSTIFLGEPIDREKKTVT</sequence>
<dbReference type="GO" id="GO:0030286">
    <property type="term" value="C:dynein complex"/>
    <property type="evidence" value="ECO:0007669"/>
    <property type="project" value="UniProtKB-KW"/>
</dbReference>
<evidence type="ECO:0000256" key="2">
    <source>
        <dbReference type="ARBA" id="ARBA00023054"/>
    </source>
</evidence>
<dbReference type="OrthoDB" id="273640at2759"/>
<comment type="similarity">
    <text evidence="4">Belongs to the inner dynein arm light chain family.</text>
</comment>
<dbReference type="EMBL" id="CAJNXB010004173">
    <property type="protein sequence ID" value="CAF3361556.1"/>
    <property type="molecule type" value="Genomic_DNA"/>
</dbReference>
<evidence type="ECO:0000256" key="1">
    <source>
        <dbReference type="ARBA" id="ARBA00023017"/>
    </source>
</evidence>
<evidence type="ECO:0000256" key="3">
    <source>
        <dbReference type="ARBA" id="ARBA00023175"/>
    </source>
</evidence>